<evidence type="ECO:0000256" key="3">
    <source>
        <dbReference type="ARBA" id="ARBA00023054"/>
    </source>
</evidence>
<comment type="similarity">
    <text evidence="1 5">Belongs to the FliD family.</text>
</comment>
<dbReference type="PANTHER" id="PTHR30288">
    <property type="entry name" value="FLAGELLAR CAP/ASSEMBLY PROTEIN FLID"/>
    <property type="match status" value="1"/>
</dbReference>
<dbReference type="Pfam" id="PF07195">
    <property type="entry name" value="FliD_C"/>
    <property type="match status" value="1"/>
</dbReference>
<dbReference type="Proteomes" id="UP000031338">
    <property type="component" value="Unassembled WGS sequence"/>
</dbReference>
<dbReference type="InterPro" id="IPR010810">
    <property type="entry name" value="Flagellin_hook_IN_motif"/>
</dbReference>
<keyword evidence="3 5" id="KW-0175">Coiled coil</keyword>
<evidence type="ECO:0000256" key="1">
    <source>
        <dbReference type="ARBA" id="ARBA00009764"/>
    </source>
</evidence>
<dbReference type="GO" id="GO:0005576">
    <property type="term" value="C:extracellular region"/>
    <property type="evidence" value="ECO:0007669"/>
    <property type="project" value="UniProtKB-SubCell"/>
</dbReference>
<comment type="subcellular location">
    <subcellularLocation>
        <location evidence="5">Secreted</location>
    </subcellularLocation>
    <subcellularLocation>
        <location evidence="5">Bacterial flagellum</location>
    </subcellularLocation>
</comment>
<evidence type="ECO:0000256" key="5">
    <source>
        <dbReference type="RuleBase" id="RU362066"/>
    </source>
</evidence>
<dbReference type="InterPro" id="IPR010809">
    <property type="entry name" value="FliD_C"/>
</dbReference>
<dbReference type="InterPro" id="IPR040026">
    <property type="entry name" value="FliD"/>
</dbReference>
<protein>
    <recommendedName>
        <fullName evidence="5">Flagellar hook-associated protein 2</fullName>
        <shortName evidence="5">HAP2</shortName>
    </recommendedName>
    <alternativeName>
        <fullName evidence="5">Flagellar cap protein</fullName>
    </alternativeName>
</protein>
<sequence length="480" mass="48521">MATTTSSTASTSATAQIVSALGAGSGINTAQLAEQLAAAQFATRIDQLSAKTEKLEAQISSASNLKSLISTLSSSIGTLIRTGDLAVKPSISNSSVATVSKGTLSGSGTYSLEVTSLANAQKLVMPAYASSTSTVGEGTLTLRFGTVSGGAFTADAAQDAVDINVPAGATLADVASAINASGAGVSAYVANGSAGAQLVIKGKEGANSGFIIEASPAVGGEALSDLAWTPATNTTQLKSTATDAAYLLDGVAYTGTSNTINDALPGLNLKLTATNVGNPATISFSDPSSGIATAMSDLKDALNEVASQLNQAMNKDTGELNNDPGARALRNALMSLAGQKIMVNAAPGAPSTLADLGLKTERDGTFSLDADRLNQTLKNSPQEAGAMWTTGIFGVFAAIDKIARNANSTTGISLGSSVTRNTALQKTLADRSATLAEKQETLRQQLVTRFAAMDTRVSGSQSTLSFLKAQIEAWNASSNN</sequence>
<gene>
    <name evidence="8" type="ORF">NJ75_03212</name>
</gene>
<keyword evidence="8" id="KW-0282">Flagellum</keyword>
<keyword evidence="8" id="KW-0966">Cell projection</keyword>
<evidence type="ECO:0000256" key="2">
    <source>
        <dbReference type="ARBA" id="ARBA00011255"/>
    </source>
</evidence>
<dbReference type="Pfam" id="PF02465">
    <property type="entry name" value="FliD_N"/>
    <property type="match status" value="1"/>
</dbReference>
<dbReference type="GO" id="GO:0007155">
    <property type="term" value="P:cell adhesion"/>
    <property type="evidence" value="ECO:0007669"/>
    <property type="project" value="InterPro"/>
</dbReference>
<dbReference type="EMBL" id="JRVC01000017">
    <property type="protein sequence ID" value="KHS44343.1"/>
    <property type="molecule type" value="Genomic_DNA"/>
</dbReference>
<comment type="function">
    <text evidence="5">Required for morphogenesis and for the elongation of the flagellar filament by facilitating polymerization of the flagellin monomers at the tip of growing filament. Forms a capping structure, which prevents flagellin subunits (transported through the central channel of the flagellum) from leaking out without polymerization at the distal end.</text>
</comment>
<reference evidence="8 9" key="1">
    <citation type="submission" date="2014-10" db="EMBL/GenBank/DDBJ databases">
        <title>Draft genome sequence of Novosphingobium subterraneum DSM 12447.</title>
        <authorList>
            <person name="Gan H.M."/>
            <person name="Gan H.Y."/>
            <person name="Savka M.A."/>
        </authorList>
    </citation>
    <scope>NUCLEOTIDE SEQUENCE [LARGE SCALE GENOMIC DNA]</scope>
    <source>
        <strain evidence="8 9">DSM 12447</strain>
    </source>
</reference>
<keyword evidence="8" id="KW-0969">Cilium</keyword>
<dbReference type="RefSeq" id="WP_039336198.1">
    <property type="nucleotide sequence ID" value="NZ_JRVC01000017.1"/>
</dbReference>
<feature type="domain" description="Flagellar hook-associated protein 2 C-terminal" evidence="7">
    <location>
        <begin position="241"/>
        <end position="458"/>
    </location>
</feature>
<proteinExistence type="inferred from homology"/>
<dbReference type="Pfam" id="PF07196">
    <property type="entry name" value="Flagellin_IN"/>
    <property type="match status" value="1"/>
</dbReference>
<dbReference type="STRING" id="48936.NJ75_03212"/>
<evidence type="ECO:0000313" key="8">
    <source>
        <dbReference type="EMBL" id="KHS44343.1"/>
    </source>
</evidence>
<evidence type="ECO:0000259" key="7">
    <source>
        <dbReference type="Pfam" id="PF07195"/>
    </source>
</evidence>
<keyword evidence="5" id="KW-0964">Secreted</keyword>
<comment type="subunit">
    <text evidence="2 5">Homopentamer.</text>
</comment>
<dbReference type="PANTHER" id="PTHR30288:SF0">
    <property type="entry name" value="FLAGELLAR HOOK-ASSOCIATED PROTEIN 2"/>
    <property type="match status" value="1"/>
</dbReference>
<evidence type="ECO:0000259" key="6">
    <source>
        <dbReference type="Pfam" id="PF02465"/>
    </source>
</evidence>
<accession>A0A0B8ZMI5</accession>
<feature type="coiled-coil region" evidence="5">
    <location>
        <begin position="38"/>
        <end position="65"/>
    </location>
</feature>
<keyword evidence="9" id="KW-1185">Reference proteome</keyword>
<feature type="domain" description="Flagellar hook-associated protein 2 N-terminal" evidence="6">
    <location>
        <begin position="25"/>
        <end position="121"/>
    </location>
</feature>
<organism evidence="8 9">
    <name type="scientific">Novosphingobium subterraneum</name>
    <dbReference type="NCBI Taxonomy" id="48936"/>
    <lineage>
        <taxon>Bacteria</taxon>
        <taxon>Pseudomonadati</taxon>
        <taxon>Pseudomonadota</taxon>
        <taxon>Alphaproteobacteria</taxon>
        <taxon>Sphingomonadales</taxon>
        <taxon>Sphingomonadaceae</taxon>
        <taxon>Novosphingobium</taxon>
    </lineage>
</organism>
<dbReference type="AlphaFoldDB" id="A0A0B8ZMI5"/>
<evidence type="ECO:0000256" key="4">
    <source>
        <dbReference type="ARBA" id="ARBA00023143"/>
    </source>
</evidence>
<dbReference type="PATRIC" id="fig|48936.3.peg.3230"/>
<dbReference type="GO" id="GO:0071973">
    <property type="term" value="P:bacterial-type flagellum-dependent cell motility"/>
    <property type="evidence" value="ECO:0007669"/>
    <property type="project" value="TreeGrafter"/>
</dbReference>
<name>A0A0B8ZMI5_9SPHN</name>
<comment type="caution">
    <text evidence="8">The sequence shown here is derived from an EMBL/GenBank/DDBJ whole genome shotgun (WGS) entry which is preliminary data.</text>
</comment>
<dbReference type="GO" id="GO:0009424">
    <property type="term" value="C:bacterial-type flagellum hook"/>
    <property type="evidence" value="ECO:0007669"/>
    <property type="project" value="UniProtKB-UniRule"/>
</dbReference>
<dbReference type="GO" id="GO:0009421">
    <property type="term" value="C:bacterial-type flagellum filament cap"/>
    <property type="evidence" value="ECO:0007669"/>
    <property type="project" value="InterPro"/>
</dbReference>
<dbReference type="InterPro" id="IPR003481">
    <property type="entry name" value="FliD_N"/>
</dbReference>
<keyword evidence="4 5" id="KW-0975">Bacterial flagellum</keyword>
<evidence type="ECO:0000313" key="9">
    <source>
        <dbReference type="Proteomes" id="UP000031338"/>
    </source>
</evidence>